<dbReference type="PANTHER" id="PTHR43820">
    <property type="entry name" value="HIGH-AFFINITY BRANCHED-CHAIN AMINO ACID TRANSPORT ATP-BINDING PROTEIN LIVF"/>
    <property type="match status" value="1"/>
</dbReference>
<dbReference type="InterPro" id="IPR027417">
    <property type="entry name" value="P-loop_NTPase"/>
</dbReference>
<keyword evidence="2" id="KW-0813">Transport</keyword>
<dbReference type="InterPro" id="IPR052156">
    <property type="entry name" value="BCAA_Transport_ATP-bd_LivF"/>
</dbReference>
<sequence length="119" mass="12930">MSGYLPGGEQQMLAVGRALMAGPKYLLLDEPSLGLAPSLVTQVRDLIVEIALQAEETMALLTFDDVHNYEDAPSTAVFRQTLINKVDEQASTGVTIVKDFFTGPTARGYTFDGPCYDKL</sequence>
<accession>A0ABR9LZ94</accession>
<keyword evidence="5" id="KW-1185">Reference proteome</keyword>
<evidence type="ECO:0000313" key="5">
    <source>
        <dbReference type="Proteomes" id="UP000633509"/>
    </source>
</evidence>
<dbReference type="SUPFAM" id="SSF52540">
    <property type="entry name" value="P-loop containing nucleoside triphosphate hydrolases"/>
    <property type="match status" value="1"/>
</dbReference>
<protein>
    <submittedName>
        <fullName evidence="4">ABC-type branched-subunit amino acid transport system ATPase component</fullName>
    </submittedName>
</protein>
<organism evidence="4 5">
    <name type="scientific">Nonomuraea angiospora</name>
    <dbReference type="NCBI Taxonomy" id="46172"/>
    <lineage>
        <taxon>Bacteria</taxon>
        <taxon>Bacillati</taxon>
        <taxon>Actinomycetota</taxon>
        <taxon>Actinomycetes</taxon>
        <taxon>Streptosporangiales</taxon>
        <taxon>Streptosporangiaceae</taxon>
        <taxon>Nonomuraea</taxon>
    </lineage>
</organism>
<comment type="caution">
    <text evidence="4">The sequence shown here is derived from an EMBL/GenBank/DDBJ whole genome shotgun (WGS) entry which is preliminary data.</text>
</comment>
<name>A0ABR9LZ94_9ACTN</name>
<dbReference type="Gene3D" id="3.40.50.300">
    <property type="entry name" value="P-loop containing nucleotide triphosphate hydrolases"/>
    <property type="match status" value="1"/>
</dbReference>
<evidence type="ECO:0000256" key="1">
    <source>
        <dbReference type="ARBA" id="ARBA00005417"/>
    </source>
</evidence>
<evidence type="ECO:0000313" key="4">
    <source>
        <dbReference type="EMBL" id="MBE1585685.1"/>
    </source>
</evidence>
<dbReference type="PANTHER" id="PTHR43820:SF4">
    <property type="entry name" value="HIGH-AFFINITY BRANCHED-CHAIN AMINO ACID TRANSPORT ATP-BINDING PROTEIN LIVF"/>
    <property type="match status" value="1"/>
</dbReference>
<evidence type="ECO:0000256" key="3">
    <source>
        <dbReference type="ARBA" id="ARBA00022970"/>
    </source>
</evidence>
<proteinExistence type="inferred from homology"/>
<dbReference type="RefSeq" id="WP_264085990.1">
    <property type="nucleotide sequence ID" value="NZ_JADBEK010000001.1"/>
</dbReference>
<reference evidence="4 5" key="1">
    <citation type="submission" date="2020-10" db="EMBL/GenBank/DDBJ databases">
        <title>Sequencing the genomes of 1000 actinobacteria strains.</title>
        <authorList>
            <person name="Klenk H.-P."/>
        </authorList>
    </citation>
    <scope>NUCLEOTIDE SEQUENCE [LARGE SCALE GENOMIC DNA]</scope>
    <source>
        <strain evidence="4 5">DSM 43173</strain>
    </source>
</reference>
<evidence type="ECO:0000256" key="2">
    <source>
        <dbReference type="ARBA" id="ARBA00022448"/>
    </source>
</evidence>
<keyword evidence="3" id="KW-0029">Amino-acid transport</keyword>
<dbReference type="EMBL" id="JADBEK010000001">
    <property type="protein sequence ID" value="MBE1585685.1"/>
    <property type="molecule type" value="Genomic_DNA"/>
</dbReference>
<gene>
    <name evidence="4" type="ORF">H4W80_003943</name>
</gene>
<dbReference type="Proteomes" id="UP000633509">
    <property type="component" value="Unassembled WGS sequence"/>
</dbReference>
<comment type="similarity">
    <text evidence="1">Belongs to the ABC transporter superfamily.</text>
</comment>